<dbReference type="AlphaFoldDB" id="A0A9D2AS44"/>
<keyword evidence="1" id="KW-0472">Membrane</keyword>
<evidence type="ECO:0000256" key="1">
    <source>
        <dbReference type="SAM" id="Phobius"/>
    </source>
</evidence>
<reference evidence="2" key="2">
    <citation type="submission" date="2021-04" db="EMBL/GenBank/DDBJ databases">
        <authorList>
            <person name="Gilroy R."/>
        </authorList>
    </citation>
    <scope>NUCLEOTIDE SEQUENCE</scope>
    <source>
        <strain evidence="2">ChiSjej5B23-15282</strain>
    </source>
</reference>
<dbReference type="EMBL" id="DXFA01000045">
    <property type="protein sequence ID" value="HIX47875.1"/>
    <property type="molecule type" value="Genomic_DNA"/>
</dbReference>
<keyword evidence="1" id="KW-0812">Transmembrane</keyword>
<evidence type="ECO:0000313" key="2">
    <source>
        <dbReference type="EMBL" id="HIX47875.1"/>
    </source>
</evidence>
<gene>
    <name evidence="2" type="ORF">H9981_02490</name>
</gene>
<keyword evidence="1" id="KW-1133">Transmembrane helix</keyword>
<evidence type="ECO:0008006" key="4">
    <source>
        <dbReference type="Google" id="ProtNLM"/>
    </source>
</evidence>
<dbReference type="Proteomes" id="UP000824243">
    <property type="component" value="Unassembled WGS sequence"/>
</dbReference>
<protein>
    <recommendedName>
        <fullName evidence="4">DUF4830 domain-containing protein</fullName>
    </recommendedName>
</protein>
<name>A0A9D2AS44_9FIRM</name>
<sequence>MGKRTDKKMRIAVFTAVSLVLLVLIGILAYWKIPSRRESMTWARNLEASDVAQIEMTVMPSSEEERYRSFEEEAFEDVVSLINQSTGRYIRDPEPMTGMSRTLYVTMKDGTEHTVSYNGYLVIDGDSYADCFHGYSEDGERLEKE</sequence>
<accession>A0A9D2AS44</accession>
<comment type="caution">
    <text evidence="2">The sequence shown here is derived from an EMBL/GenBank/DDBJ whole genome shotgun (WGS) entry which is preliminary data.</text>
</comment>
<organism evidence="2 3">
    <name type="scientific">Candidatus Mediterraneibacter caccavium</name>
    <dbReference type="NCBI Taxonomy" id="2838661"/>
    <lineage>
        <taxon>Bacteria</taxon>
        <taxon>Bacillati</taxon>
        <taxon>Bacillota</taxon>
        <taxon>Clostridia</taxon>
        <taxon>Lachnospirales</taxon>
        <taxon>Lachnospiraceae</taxon>
        <taxon>Mediterraneibacter</taxon>
    </lineage>
</organism>
<feature type="transmembrane region" description="Helical" evidence="1">
    <location>
        <begin position="12"/>
        <end position="31"/>
    </location>
</feature>
<reference evidence="2" key="1">
    <citation type="journal article" date="2021" name="PeerJ">
        <title>Extensive microbial diversity within the chicken gut microbiome revealed by metagenomics and culture.</title>
        <authorList>
            <person name="Gilroy R."/>
            <person name="Ravi A."/>
            <person name="Getino M."/>
            <person name="Pursley I."/>
            <person name="Horton D.L."/>
            <person name="Alikhan N.F."/>
            <person name="Baker D."/>
            <person name="Gharbi K."/>
            <person name="Hall N."/>
            <person name="Watson M."/>
            <person name="Adriaenssens E.M."/>
            <person name="Foster-Nyarko E."/>
            <person name="Jarju S."/>
            <person name="Secka A."/>
            <person name="Antonio M."/>
            <person name="Oren A."/>
            <person name="Chaudhuri R.R."/>
            <person name="La Ragione R."/>
            <person name="Hildebrand F."/>
            <person name="Pallen M.J."/>
        </authorList>
    </citation>
    <scope>NUCLEOTIDE SEQUENCE</scope>
    <source>
        <strain evidence="2">ChiSjej5B23-15282</strain>
    </source>
</reference>
<evidence type="ECO:0000313" key="3">
    <source>
        <dbReference type="Proteomes" id="UP000824243"/>
    </source>
</evidence>
<proteinExistence type="predicted"/>